<organism evidence="1 2">
    <name type="scientific">Theobroma cacao</name>
    <name type="common">Cacao</name>
    <name type="synonym">Cocoa</name>
    <dbReference type="NCBI Taxonomy" id="3641"/>
    <lineage>
        <taxon>Eukaryota</taxon>
        <taxon>Viridiplantae</taxon>
        <taxon>Streptophyta</taxon>
        <taxon>Embryophyta</taxon>
        <taxon>Tracheophyta</taxon>
        <taxon>Spermatophyta</taxon>
        <taxon>Magnoliopsida</taxon>
        <taxon>eudicotyledons</taxon>
        <taxon>Gunneridae</taxon>
        <taxon>Pentapetalae</taxon>
        <taxon>rosids</taxon>
        <taxon>malvids</taxon>
        <taxon>Malvales</taxon>
        <taxon>Malvaceae</taxon>
        <taxon>Byttnerioideae</taxon>
        <taxon>Theobroma</taxon>
    </lineage>
</organism>
<gene>
    <name evidence="1" type="ORF">TCM_001093</name>
</gene>
<proteinExistence type="predicted"/>
<evidence type="ECO:0000313" key="1">
    <source>
        <dbReference type="EMBL" id="EOX92086.1"/>
    </source>
</evidence>
<dbReference type="Gramene" id="EOX92086">
    <property type="protein sequence ID" value="EOX92086"/>
    <property type="gene ID" value="TCM_001093"/>
</dbReference>
<keyword evidence="2" id="KW-1185">Reference proteome</keyword>
<dbReference type="HOGENOM" id="CLU_2311239_0_0_1"/>
<dbReference type="Proteomes" id="UP000026915">
    <property type="component" value="Chromosome 1"/>
</dbReference>
<dbReference type="InParanoid" id="A0A061DJF8"/>
<protein>
    <submittedName>
        <fullName evidence="1">Uncharacterized protein</fullName>
    </submittedName>
</protein>
<evidence type="ECO:0000313" key="2">
    <source>
        <dbReference type="Proteomes" id="UP000026915"/>
    </source>
</evidence>
<dbReference type="EMBL" id="CM001879">
    <property type="protein sequence ID" value="EOX92086.1"/>
    <property type="molecule type" value="Genomic_DNA"/>
</dbReference>
<dbReference type="eggNOG" id="ENOG502SDWZ">
    <property type="taxonomic scope" value="Eukaryota"/>
</dbReference>
<dbReference type="AlphaFoldDB" id="A0A061DJF8"/>
<reference evidence="1 2" key="1">
    <citation type="journal article" date="2013" name="Genome Biol.">
        <title>The genome sequence of the most widely cultivated cacao type and its use to identify candidate genes regulating pod color.</title>
        <authorList>
            <person name="Motamayor J.C."/>
            <person name="Mockaitis K."/>
            <person name="Schmutz J."/>
            <person name="Haiminen N."/>
            <person name="Iii D.L."/>
            <person name="Cornejo O."/>
            <person name="Findley S.D."/>
            <person name="Zheng P."/>
            <person name="Utro F."/>
            <person name="Royaert S."/>
            <person name="Saski C."/>
            <person name="Jenkins J."/>
            <person name="Podicheti R."/>
            <person name="Zhao M."/>
            <person name="Scheffler B.E."/>
            <person name="Stack J.C."/>
            <person name="Feltus F.A."/>
            <person name="Mustiga G.M."/>
            <person name="Amores F."/>
            <person name="Phillips W."/>
            <person name="Marelli J.P."/>
            <person name="May G.D."/>
            <person name="Shapiro H."/>
            <person name="Ma J."/>
            <person name="Bustamante C.D."/>
            <person name="Schnell R.J."/>
            <person name="Main D."/>
            <person name="Gilbert D."/>
            <person name="Parida L."/>
            <person name="Kuhn D.N."/>
        </authorList>
    </citation>
    <scope>NUCLEOTIDE SEQUENCE [LARGE SCALE GENOMIC DNA]</scope>
    <source>
        <strain evidence="2">cv. Matina 1-6</strain>
    </source>
</reference>
<sequence>MSVSIEALAMAGIDYLEWGMEIEEWELEDLEPPPHLLAEEAEEDIFQNNIKDSSSISHLIINLLTHIMVLVVCNECETIWLKNCEQGEMLERINNNDVRR</sequence>
<name>A0A061DJF8_THECC</name>
<accession>A0A061DJF8</accession>